<dbReference type="AlphaFoldDB" id="A0A8J3I3U5"/>
<dbReference type="RefSeq" id="WP_220198779.1">
    <property type="nucleotide sequence ID" value="NZ_BNJF01000006.1"/>
</dbReference>
<dbReference type="Proteomes" id="UP000612362">
    <property type="component" value="Unassembled WGS sequence"/>
</dbReference>
<reference evidence="3" key="1">
    <citation type="submission" date="2020-10" db="EMBL/GenBank/DDBJ databases">
        <title>Taxonomic study of unclassified bacteria belonging to the class Ktedonobacteria.</title>
        <authorList>
            <person name="Yabe S."/>
            <person name="Wang C.M."/>
            <person name="Zheng Y."/>
            <person name="Sakai Y."/>
            <person name="Cavaletti L."/>
            <person name="Monciardini P."/>
            <person name="Donadio S."/>
        </authorList>
    </citation>
    <scope>NUCLEOTIDE SEQUENCE</scope>
    <source>
        <strain evidence="3">SOSP1-1</strain>
    </source>
</reference>
<name>A0A8J3I3U5_9CHLR</name>
<proteinExistence type="predicted"/>
<feature type="compositionally biased region" description="Polar residues" evidence="1">
    <location>
        <begin position="102"/>
        <end position="113"/>
    </location>
</feature>
<comment type="caution">
    <text evidence="3">The sequence shown here is derived from an EMBL/GenBank/DDBJ whole genome shotgun (WGS) entry which is preliminary data.</text>
</comment>
<keyword evidence="2" id="KW-0472">Membrane</keyword>
<protein>
    <recommendedName>
        <fullName evidence="5">SLATT domain-containing protein</fullName>
    </recommendedName>
</protein>
<keyword evidence="2" id="KW-1133">Transmembrane helix</keyword>
<organism evidence="3 4">
    <name type="scientific">Ktedonospora formicarum</name>
    <dbReference type="NCBI Taxonomy" id="2778364"/>
    <lineage>
        <taxon>Bacteria</taxon>
        <taxon>Bacillati</taxon>
        <taxon>Chloroflexota</taxon>
        <taxon>Ktedonobacteria</taxon>
        <taxon>Ktedonobacterales</taxon>
        <taxon>Ktedonobacteraceae</taxon>
        <taxon>Ktedonospora</taxon>
    </lineage>
</organism>
<evidence type="ECO:0000313" key="3">
    <source>
        <dbReference type="EMBL" id="GHO49667.1"/>
    </source>
</evidence>
<gene>
    <name evidence="3" type="ORF">KSX_78300</name>
</gene>
<evidence type="ECO:0000256" key="1">
    <source>
        <dbReference type="SAM" id="MobiDB-lite"/>
    </source>
</evidence>
<sequence length="113" mass="12866">MILGSAIATAIVNISELPRWETSIVTVIVAATSGILVAYKFKDRSTTLQQTGDLIKAKYESFRLHLDEYDTSDIEARYKLLTRRLKRLKEEQRSRELLLEQSPETKQAQPAQA</sequence>
<keyword evidence="4" id="KW-1185">Reference proteome</keyword>
<feature type="region of interest" description="Disordered" evidence="1">
    <location>
        <begin position="93"/>
        <end position="113"/>
    </location>
</feature>
<dbReference type="EMBL" id="BNJF01000006">
    <property type="protein sequence ID" value="GHO49667.1"/>
    <property type="molecule type" value="Genomic_DNA"/>
</dbReference>
<feature type="transmembrane region" description="Helical" evidence="2">
    <location>
        <begin position="20"/>
        <end position="39"/>
    </location>
</feature>
<keyword evidence="2" id="KW-0812">Transmembrane</keyword>
<evidence type="ECO:0000256" key="2">
    <source>
        <dbReference type="SAM" id="Phobius"/>
    </source>
</evidence>
<accession>A0A8J3I3U5</accession>
<evidence type="ECO:0008006" key="5">
    <source>
        <dbReference type="Google" id="ProtNLM"/>
    </source>
</evidence>
<evidence type="ECO:0000313" key="4">
    <source>
        <dbReference type="Proteomes" id="UP000612362"/>
    </source>
</evidence>